<dbReference type="Gene3D" id="3.50.80.10">
    <property type="entry name" value="D-tyrosyl-tRNA(Tyr) deacylase"/>
    <property type="match status" value="1"/>
</dbReference>
<keyword evidence="2 3" id="KW-0378">Hydrolase</keyword>
<dbReference type="EC" id="3.1.1.-" evidence="3"/>
<dbReference type="InterPro" id="IPR023509">
    <property type="entry name" value="DTD-like_sf"/>
</dbReference>
<dbReference type="GO" id="GO:0106026">
    <property type="term" value="F:Gly-tRNA(Ala) deacylase activity"/>
    <property type="evidence" value="ECO:0007669"/>
    <property type="project" value="UniProtKB-UniRule"/>
</dbReference>
<dbReference type="FunFam" id="3.50.80.10:FF:000001">
    <property type="entry name" value="D-aminoacyl-tRNA deacylase"/>
    <property type="match status" value="1"/>
</dbReference>
<name>A0A2G6JND5_NEPCE</name>
<dbReference type="Pfam" id="PF02580">
    <property type="entry name" value="Tyr_Deacylase"/>
    <property type="match status" value="1"/>
</dbReference>
<protein>
    <recommendedName>
        <fullName evidence="3">D-aminoacyl-tRNA deacylase</fullName>
        <shortName evidence="3">DTD</shortName>
        <ecNumber evidence="3">3.1.1.96</ecNumber>
    </recommendedName>
    <alternativeName>
        <fullName evidence="3">Gly-tRNA(Ala) deacylase</fullName>
        <ecNumber evidence="3">3.1.1.-</ecNumber>
    </alternativeName>
</protein>
<feature type="short sequence motif" description="Gly-cisPro motif, important for rejection of L-amino acids" evidence="3">
    <location>
        <begin position="137"/>
        <end position="138"/>
    </location>
</feature>
<evidence type="ECO:0000313" key="4">
    <source>
        <dbReference type="EMBL" id="PIE24947.1"/>
    </source>
</evidence>
<comment type="caution">
    <text evidence="4">The sequence shown here is derived from an EMBL/GenBank/DDBJ whole genome shotgun (WGS) entry which is preliminary data.</text>
</comment>
<dbReference type="GO" id="GO:0051500">
    <property type="term" value="F:D-tyrosyl-tRNA(Tyr) deacylase activity"/>
    <property type="evidence" value="ECO:0007669"/>
    <property type="project" value="TreeGrafter"/>
</dbReference>
<dbReference type="GO" id="GO:0019478">
    <property type="term" value="P:D-amino acid catabolic process"/>
    <property type="evidence" value="ECO:0007669"/>
    <property type="project" value="UniProtKB-UniRule"/>
</dbReference>
<comment type="domain">
    <text evidence="3">A Gly-cisPro motif from one monomer fits into the active site of the other monomer to allow specific chiral rejection of L-amino acids.</text>
</comment>
<dbReference type="GO" id="GO:0043908">
    <property type="term" value="F:Ser(Gly)-tRNA(Ala) hydrolase activity"/>
    <property type="evidence" value="ECO:0007669"/>
    <property type="project" value="UniProtKB-UniRule"/>
</dbReference>
<evidence type="ECO:0000256" key="2">
    <source>
        <dbReference type="ARBA" id="ARBA00022801"/>
    </source>
</evidence>
<dbReference type="AlphaFoldDB" id="A0A2G6JND5"/>
<comment type="subcellular location">
    <subcellularLocation>
        <location evidence="3">Cytoplasm</location>
    </subcellularLocation>
</comment>
<keyword evidence="3" id="KW-0820">tRNA-binding</keyword>
<sequence>MKALIQRVSSASVAVESATVGAISQGILVLLGVEKDDTEARADKLLKKILGYRIFSDAEGKMNLNVQQINGELLIVSQFTIVADTQKGLRPSFSSGASPELGETLYNYFSQQAKKSQLKIANGKFGADMTVSLCNDGPVTFLLES</sequence>
<dbReference type="InterPro" id="IPR003732">
    <property type="entry name" value="Daa-tRNA_deacyls_DTD"/>
</dbReference>
<dbReference type="CDD" id="cd00563">
    <property type="entry name" value="Dtyr_deacylase"/>
    <property type="match status" value="1"/>
</dbReference>
<comment type="catalytic activity">
    <reaction evidence="3">
        <text>a D-aminoacyl-tRNA + H2O = a tRNA + a D-alpha-amino acid + H(+)</text>
        <dbReference type="Rhea" id="RHEA:13953"/>
        <dbReference type="Rhea" id="RHEA-COMP:10123"/>
        <dbReference type="Rhea" id="RHEA-COMP:10124"/>
        <dbReference type="ChEBI" id="CHEBI:15377"/>
        <dbReference type="ChEBI" id="CHEBI:15378"/>
        <dbReference type="ChEBI" id="CHEBI:59871"/>
        <dbReference type="ChEBI" id="CHEBI:78442"/>
        <dbReference type="ChEBI" id="CHEBI:79333"/>
        <dbReference type="EC" id="3.1.1.96"/>
    </reaction>
</comment>
<dbReference type="PANTHER" id="PTHR10472:SF5">
    <property type="entry name" value="D-AMINOACYL-TRNA DEACYLASE 1"/>
    <property type="match status" value="1"/>
</dbReference>
<dbReference type="HAMAP" id="MF_00518">
    <property type="entry name" value="Deacylase_Dtd"/>
    <property type="match status" value="1"/>
</dbReference>
<keyword evidence="3" id="KW-0694">RNA-binding</keyword>
<comment type="subunit">
    <text evidence="3">Homodimer.</text>
</comment>
<dbReference type="NCBIfam" id="TIGR00256">
    <property type="entry name" value="D-aminoacyl-tRNA deacylase"/>
    <property type="match status" value="1"/>
</dbReference>
<dbReference type="GO" id="GO:0005737">
    <property type="term" value="C:cytoplasm"/>
    <property type="evidence" value="ECO:0007669"/>
    <property type="project" value="UniProtKB-SubCell"/>
</dbReference>
<evidence type="ECO:0000256" key="1">
    <source>
        <dbReference type="ARBA" id="ARBA00009673"/>
    </source>
</evidence>
<comment type="similarity">
    <text evidence="1 3">Belongs to the DTD family.</text>
</comment>
<dbReference type="STRING" id="207954.MED92_00635"/>
<organism evidence="4 5">
    <name type="scientific">Neptuniibacter caesariensis</name>
    <dbReference type="NCBI Taxonomy" id="207954"/>
    <lineage>
        <taxon>Bacteria</taxon>
        <taxon>Pseudomonadati</taxon>
        <taxon>Pseudomonadota</taxon>
        <taxon>Gammaproteobacteria</taxon>
        <taxon>Oceanospirillales</taxon>
        <taxon>Oceanospirillaceae</taxon>
        <taxon>Neptuniibacter</taxon>
    </lineage>
</organism>
<comment type="catalytic activity">
    <reaction evidence="3">
        <text>glycyl-tRNA(Ala) + H2O = tRNA(Ala) + glycine + H(+)</text>
        <dbReference type="Rhea" id="RHEA:53744"/>
        <dbReference type="Rhea" id="RHEA-COMP:9657"/>
        <dbReference type="Rhea" id="RHEA-COMP:13640"/>
        <dbReference type="ChEBI" id="CHEBI:15377"/>
        <dbReference type="ChEBI" id="CHEBI:15378"/>
        <dbReference type="ChEBI" id="CHEBI:57305"/>
        <dbReference type="ChEBI" id="CHEBI:78442"/>
        <dbReference type="ChEBI" id="CHEBI:78522"/>
    </reaction>
</comment>
<evidence type="ECO:0000256" key="3">
    <source>
        <dbReference type="HAMAP-Rule" id="MF_00518"/>
    </source>
</evidence>
<comment type="function">
    <text evidence="3">An aminoacyl-tRNA editing enzyme that deacylates mischarged D-aminoacyl-tRNAs. Also deacylates mischarged glycyl-tRNA(Ala), protecting cells against glycine mischarging by AlaRS. Acts via tRNA-based rather than protein-based catalysis; rejects L-amino acids rather than detecting D-amino acids in the active site. By recycling D-aminoacyl-tRNA to D-amino acids and free tRNA molecules, this enzyme counteracts the toxicity associated with the formation of D-aminoacyl-tRNA entities in vivo and helps enforce protein L-homochirality.</text>
</comment>
<evidence type="ECO:0000313" key="5">
    <source>
        <dbReference type="Proteomes" id="UP000243469"/>
    </source>
</evidence>
<dbReference type="Proteomes" id="UP000243469">
    <property type="component" value="Unassembled WGS sequence"/>
</dbReference>
<proteinExistence type="inferred from homology"/>
<gene>
    <name evidence="3 4" type="primary">dtd</name>
    <name evidence="4" type="ORF">CSA60_02125</name>
</gene>
<reference evidence="4 5" key="1">
    <citation type="submission" date="2017-10" db="EMBL/GenBank/DDBJ databases">
        <title>Novel microbial diversity and functional potential in the marine mammal oral microbiome.</title>
        <authorList>
            <person name="Dudek N.K."/>
            <person name="Sun C.L."/>
            <person name="Burstein D."/>
            <person name="Kantor R.S."/>
            <person name="Aliaga Goltsman D.S."/>
            <person name="Bik E.M."/>
            <person name="Thomas B.C."/>
            <person name="Banfield J.F."/>
            <person name="Relman D.A."/>
        </authorList>
    </citation>
    <scope>NUCLEOTIDE SEQUENCE [LARGE SCALE GENOMIC DNA]</scope>
    <source>
        <strain evidence="4">DOLJORAL78_47_21</strain>
    </source>
</reference>
<accession>A0A2G6JND5</accession>
<dbReference type="GO" id="GO:0000049">
    <property type="term" value="F:tRNA binding"/>
    <property type="evidence" value="ECO:0007669"/>
    <property type="project" value="UniProtKB-UniRule"/>
</dbReference>
<dbReference type="EC" id="3.1.1.96" evidence="3"/>
<dbReference type="PANTHER" id="PTHR10472">
    <property type="entry name" value="D-TYROSYL-TRNA TYR DEACYLASE"/>
    <property type="match status" value="1"/>
</dbReference>
<dbReference type="SUPFAM" id="SSF69500">
    <property type="entry name" value="DTD-like"/>
    <property type="match status" value="1"/>
</dbReference>
<dbReference type="EMBL" id="PDSH01000014">
    <property type="protein sequence ID" value="PIE24947.1"/>
    <property type="molecule type" value="Genomic_DNA"/>
</dbReference>
<keyword evidence="3" id="KW-0963">Cytoplasm</keyword>